<comment type="similarity">
    <text evidence="2">Belongs to the amino acid-polyamine-organocation (APC) superfamily. L-type amino acid transporter (LAT) (TC 2.A.3.8) family.</text>
</comment>
<dbReference type="WBParaSite" id="PDA_v2.g27329.t1">
    <property type="protein sequence ID" value="PDA_v2.g27329.t1"/>
    <property type="gene ID" value="PDA_v2.g27329"/>
</dbReference>
<dbReference type="InterPro" id="IPR002293">
    <property type="entry name" value="AA/rel_permease1"/>
</dbReference>
<keyword evidence="4" id="KW-1003">Cell membrane</keyword>
<feature type="transmembrane region" description="Helical" evidence="9">
    <location>
        <begin position="239"/>
        <end position="257"/>
    </location>
</feature>
<keyword evidence="7 9" id="KW-0472">Membrane</keyword>
<comment type="subcellular location">
    <subcellularLocation>
        <location evidence="1">Cell membrane</location>
        <topology evidence="1">Multi-pass membrane protein</topology>
    </subcellularLocation>
</comment>
<evidence type="ECO:0000256" key="6">
    <source>
        <dbReference type="ARBA" id="ARBA00022989"/>
    </source>
</evidence>
<dbReference type="AlphaFoldDB" id="A0A914Q7C4"/>
<dbReference type="GO" id="GO:0005886">
    <property type="term" value="C:plasma membrane"/>
    <property type="evidence" value="ECO:0007669"/>
    <property type="project" value="UniProtKB-SubCell"/>
</dbReference>
<evidence type="ECO:0000256" key="2">
    <source>
        <dbReference type="ARBA" id="ARBA00007040"/>
    </source>
</evidence>
<keyword evidence="6 9" id="KW-1133">Transmembrane helix</keyword>
<feature type="transmembrane region" description="Helical" evidence="9">
    <location>
        <begin position="87"/>
        <end position="107"/>
    </location>
</feature>
<dbReference type="Pfam" id="PF13520">
    <property type="entry name" value="AA_permease_2"/>
    <property type="match status" value="1"/>
</dbReference>
<evidence type="ECO:0000256" key="3">
    <source>
        <dbReference type="ARBA" id="ARBA00022448"/>
    </source>
</evidence>
<keyword evidence="10" id="KW-1185">Reference proteome</keyword>
<feature type="transmembrane region" description="Helical" evidence="9">
    <location>
        <begin position="119"/>
        <end position="141"/>
    </location>
</feature>
<organism evidence="10 11">
    <name type="scientific">Panagrolaimus davidi</name>
    <dbReference type="NCBI Taxonomy" id="227884"/>
    <lineage>
        <taxon>Eukaryota</taxon>
        <taxon>Metazoa</taxon>
        <taxon>Ecdysozoa</taxon>
        <taxon>Nematoda</taxon>
        <taxon>Chromadorea</taxon>
        <taxon>Rhabditida</taxon>
        <taxon>Tylenchina</taxon>
        <taxon>Panagrolaimomorpha</taxon>
        <taxon>Panagrolaimoidea</taxon>
        <taxon>Panagrolaimidae</taxon>
        <taxon>Panagrolaimus</taxon>
    </lineage>
</organism>
<dbReference type="PANTHER" id="PTHR11785">
    <property type="entry name" value="AMINO ACID TRANSPORTER"/>
    <property type="match status" value="1"/>
</dbReference>
<dbReference type="Proteomes" id="UP000887578">
    <property type="component" value="Unplaced"/>
</dbReference>
<feature type="transmembrane region" description="Helical" evidence="9">
    <location>
        <begin position="436"/>
        <end position="459"/>
    </location>
</feature>
<feature type="transmembrane region" description="Helical" evidence="9">
    <location>
        <begin position="411"/>
        <end position="430"/>
    </location>
</feature>
<proteinExistence type="inferred from homology"/>
<feature type="transmembrane region" description="Helical" evidence="9">
    <location>
        <begin position="498"/>
        <end position="515"/>
    </location>
</feature>
<feature type="transmembrane region" description="Helical" evidence="9">
    <location>
        <begin position="206"/>
        <end position="227"/>
    </location>
</feature>
<evidence type="ECO:0000256" key="7">
    <source>
        <dbReference type="ARBA" id="ARBA00023136"/>
    </source>
</evidence>
<evidence type="ECO:0000256" key="5">
    <source>
        <dbReference type="ARBA" id="ARBA00022692"/>
    </source>
</evidence>
<reference evidence="11" key="1">
    <citation type="submission" date="2022-11" db="UniProtKB">
        <authorList>
            <consortium name="WormBaseParasite"/>
        </authorList>
    </citation>
    <scope>IDENTIFICATION</scope>
</reference>
<dbReference type="InterPro" id="IPR050598">
    <property type="entry name" value="AminoAcid_Transporter"/>
</dbReference>
<keyword evidence="5 9" id="KW-0812">Transmembrane</keyword>
<evidence type="ECO:0000256" key="8">
    <source>
        <dbReference type="SAM" id="MobiDB-lite"/>
    </source>
</evidence>
<evidence type="ECO:0000256" key="1">
    <source>
        <dbReference type="ARBA" id="ARBA00004651"/>
    </source>
</evidence>
<feature type="compositionally biased region" description="Polar residues" evidence="8">
    <location>
        <begin position="1"/>
        <end position="26"/>
    </location>
</feature>
<name>A0A914Q7C4_9BILA</name>
<accession>A0A914Q7C4</accession>
<evidence type="ECO:0000313" key="10">
    <source>
        <dbReference type="Proteomes" id="UP000887578"/>
    </source>
</evidence>
<feature type="transmembrane region" description="Helical" evidence="9">
    <location>
        <begin position="277"/>
        <end position="294"/>
    </location>
</feature>
<evidence type="ECO:0000313" key="11">
    <source>
        <dbReference type="WBParaSite" id="PDA_v2.g27329.t1"/>
    </source>
</evidence>
<dbReference type="Gene3D" id="1.20.1740.10">
    <property type="entry name" value="Amino acid/polyamine transporter I"/>
    <property type="match status" value="1"/>
</dbReference>
<evidence type="ECO:0000256" key="4">
    <source>
        <dbReference type="ARBA" id="ARBA00022475"/>
    </source>
</evidence>
<dbReference type="FunFam" id="1.20.1740.10:FF:000003">
    <property type="entry name" value="Y+L amino acid transporter 1 isoform X1"/>
    <property type="match status" value="1"/>
</dbReference>
<dbReference type="PANTHER" id="PTHR11785:SF531">
    <property type="entry name" value="LARGE NEUTRAL AMINO ACIDS TRANSPORTER SMALL SUBUNIT 1"/>
    <property type="match status" value="1"/>
</dbReference>
<dbReference type="PIRSF" id="PIRSF006060">
    <property type="entry name" value="AA_transporter"/>
    <property type="match status" value="1"/>
</dbReference>
<feature type="region of interest" description="Disordered" evidence="8">
    <location>
        <begin position="1"/>
        <end position="35"/>
    </location>
</feature>
<feature type="transmembrane region" description="Helical" evidence="9">
    <location>
        <begin position="314"/>
        <end position="334"/>
    </location>
</feature>
<feature type="transmembrane region" description="Helical" evidence="9">
    <location>
        <begin position="471"/>
        <end position="492"/>
    </location>
</feature>
<evidence type="ECO:0000256" key="9">
    <source>
        <dbReference type="SAM" id="Phobius"/>
    </source>
</evidence>
<protein>
    <submittedName>
        <fullName evidence="11">Uncharacterized protein</fullName>
    </submittedName>
</protein>
<feature type="transmembrane region" description="Helical" evidence="9">
    <location>
        <begin position="364"/>
        <end position="390"/>
    </location>
</feature>
<keyword evidence="3" id="KW-0813">Transport</keyword>
<dbReference type="GO" id="GO:0015179">
    <property type="term" value="F:L-amino acid transmembrane transporter activity"/>
    <property type="evidence" value="ECO:0007669"/>
    <property type="project" value="TreeGrafter"/>
</dbReference>
<sequence length="559" mass="61277">MVSSTNSTSKQSLALTSDGTEKTAISKSEEAPLTAREVQASERLLISDDGIYQLKRFEKRLSPESCEKIGKKYVDNDDDSAGLHRSVGLISGVGIIIGCIIGSGIFISPAGVQKEAGSLGLSLLIWVCAGVFVIFGSFCYIELGLLLRESGGDYSYIHYAFGGFASFLRLWIEAVVVRPGTEAIVALTFTTYVIKPFIEEKDVGSFPIICVAAAMIMFQTALNCLTIRGTLIINNCCTIAKIVAMFGIIGLGIYALFTKEDATDSYKDSFIDSSLDPGAIARAFYSALFAYQGWNYLNFIVEEVKNPVKTLPRAVLISSFAIIVIYLLVNMAFYTGLTPEKLATSKAATIDFIEEITGWEYSGYFVSFLVAVSCFGSGNGVIFTSSRIFFVGARNDQMPKFLLMTNPKYKSPIPAVLLTGFLSILFLIPGDDAIKIINYIAISYWLAIGVATVALFYYRCRIPRHEYPFRVPLPIPIIFTIGCAFLVVFPFFSQWLDALIGIGIMATGIPVYLIFVRFRCKPLDSVADNITKIVQILWLVYDESANEKASTVSTTTTNA</sequence>
<feature type="transmembrane region" description="Helical" evidence="9">
    <location>
        <begin position="153"/>
        <end position="172"/>
    </location>
</feature>